<organism evidence="7 8">
    <name type="scientific">Trifolium subterraneum</name>
    <name type="common">Subterranean clover</name>
    <dbReference type="NCBI Taxonomy" id="3900"/>
    <lineage>
        <taxon>Eukaryota</taxon>
        <taxon>Viridiplantae</taxon>
        <taxon>Streptophyta</taxon>
        <taxon>Embryophyta</taxon>
        <taxon>Tracheophyta</taxon>
        <taxon>Spermatophyta</taxon>
        <taxon>Magnoliopsida</taxon>
        <taxon>eudicotyledons</taxon>
        <taxon>Gunneridae</taxon>
        <taxon>Pentapetalae</taxon>
        <taxon>rosids</taxon>
        <taxon>fabids</taxon>
        <taxon>Fabales</taxon>
        <taxon>Fabaceae</taxon>
        <taxon>Papilionoideae</taxon>
        <taxon>50 kb inversion clade</taxon>
        <taxon>NPAAA clade</taxon>
        <taxon>Hologalegina</taxon>
        <taxon>IRL clade</taxon>
        <taxon>Trifolieae</taxon>
        <taxon>Trifolium</taxon>
    </lineage>
</organism>
<evidence type="ECO:0000313" key="8">
    <source>
        <dbReference type="Proteomes" id="UP000242715"/>
    </source>
</evidence>
<dbReference type="GO" id="GO:0003899">
    <property type="term" value="F:DNA-directed RNA polymerase activity"/>
    <property type="evidence" value="ECO:0007669"/>
    <property type="project" value="UniProtKB-EC"/>
</dbReference>
<keyword evidence="2" id="KW-0240">DNA-directed RNA polymerase</keyword>
<evidence type="ECO:0000256" key="1">
    <source>
        <dbReference type="ARBA" id="ARBA00012418"/>
    </source>
</evidence>
<dbReference type="EMBL" id="DF973532">
    <property type="protein sequence ID" value="GAU33593.1"/>
    <property type="molecule type" value="Genomic_DNA"/>
</dbReference>
<protein>
    <recommendedName>
        <fullName evidence="1">DNA-directed RNA polymerase</fullName>
        <ecNumber evidence="1">2.7.7.6</ecNumber>
    </recommendedName>
</protein>
<dbReference type="SUPFAM" id="SSF64484">
    <property type="entry name" value="beta and beta-prime subunits of DNA dependent RNA-polymerase"/>
    <property type="match status" value="1"/>
</dbReference>
<keyword evidence="4" id="KW-0548">Nucleotidyltransferase</keyword>
<dbReference type="OrthoDB" id="1436224at2759"/>
<dbReference type="Proteomes" id="UP000242715">
    <property type="component" value="Unassembled WGS sequence"/>
</dbReference>
<dbReference type="EC" id="2.7.7.6" evidence="1"/>
<dbReference type="AlphaFoldDB" id="A0A2Z6MUW1"/>
<gene>
    <name evidence="7" type="ORF">TSUD_359720</name>
</gene>
<dbReference type="InterPro" id="IPR007080">
    <property type="entry name" value="RNA_pol_Rpb1_1"/>
</dbReference>
<evidence type="ECO:0000259" key="6">
    <source>
        <dbReference type="Pfam" id="PF04997"/>
    </source>
</evidence>
<keyword evidence="8" id="KW-1185">Reference proteome</keyword>
<reference evidence="8" key="1">
    <citation type="journal article" date="2017" name="Front. Plant Sci.">
        <title>Climate Clever Clovers: New Paradigm to Reduce the Environmental Footprint of Ruminants by Breeding Low Methanogenic Forages Utilizing Haplotype Variation.</title>
        <authorList>
            <person name="Kaur P."/>
            <person name="Appels R."/>
            <person name="Bayer P.E."/>
            <person name="Keeble-Gagnere G."/>
            <person name="Wang J."/>
            <person name="Hirakawa H."/>
            <person name="Shirasawa K."/>
            <person name="Vercoe P."/>
            <person name="Stefanova K."/>
            <person name="Durmic Z."/>
            <person name="Nichols P."/>
            <person name="Revell C."/>
            <person name="Isobe S.N."/>
            <person name="Edwards D."/>
            <person name="Erskine W."/>
        </authorList>
    </citation>
    <scope>NUCLEOTIDE SEQUENCE [LARGE SCALE GENOMIC DNA]</scope>
    <source>
        <strain evidence="8">cv. Daliak</strain>
    </source>
</reference>
<evidence type="ECO:0000313" key="7">
    <source>
        <dbReference type="EMBL" id="GAU33593.1"/>
    </source>
</evidence>
<keyword evidence="5" id="KW-0804">Transcription</keyword>
<name>A0A2Z6MUW1_TRISU</name>
<dbReference type="GO" id="GO:0003677">
    <property type="term" value="F:DNA binding"/>
    <property type="evidence" value="ECO:0007669"/>
    <property type="project" value="InterPro"/>
</dbReference>
<evidence type="ECO:0000256" key="4">
    <source>
        <dbReference type="ARBA" id="ARBA00022695"/>
    </source>
</evidence>
<dbReference type="GO" id="GO:0000428">
    <property type="term" value="C:DNA-directed RNA polymerase complex"/>
    <property type="evidence" value="ECO:0007669"/>
    <property type="project" value="UniProtKB-KW"/>
</dbReference>
<evidence type="ECO:0000256" key="2">
    <source>
        <dbReference type="ARBA" id="ARBA00022478"/>
    </source>
</evidence>
<dbReference type="GO" id="GO:0006351">
    <property type="term" value="P:DNA-templated transcription"/>
    <property type="evidence" value="ECO:0007669"/>
    <property type="project" value="InterPro"/>
</dbReference>
<keyword evidence="3" id="KW-0808">Transferase</keyword>
<dbReference type="Gene3D" id="4.10.860.120">
    <property type="entry name" value="RNA polymerase II, clamp domain"/>
    <property type="match status" value="1"/>
</dbReference>
<feature type="domain" description="RNA polymerase Rpb1" evidence="6">
    <location>
        <begin position="2"/>
        <end position="46"/>
    </location>
</feature>
<sequence>MIIRHNENLKRHERNGSPAHIISEFAQLLQFHIATYFDNELPGLPRNVGPHFETWNAGVLGPITLNGLNQGRRDLTWQKWSYKDVH</sequence>
<accession>A0A2Z6MUW1</accession>
<evidence type="ECO:0000256" key="5">
    <source>
        <dbReference type="ARBA" id="ARBA00023163"/>
    </source>
</evidence>
<dbReference type="Pfam" id="PF04997">
    <property type="entry name" value="RNA_pol_Rpb1_1"/>
    <property type="match status" value="1"/>
</dbReference>
<dbReference type="InterPro" id="IPR044893">
    <property type="entry name" value="RNA_pol_Rpb1_clamp_domain"/>
</dbReference>
<proteinExistence type="predicted"/>
<evidence type="ECO:0000256" key="3">
    <source>
        <dbReference type="ARBA" id="ARBA00022679"/>
    </source>
</evidence>